<evidence type="ECO:0000256" key="2">
    <source>
        <dbReference type="ARBA" id="ARBA00012438"/>
    </source>
</evidence>
<keyword evidence="8" id="KW-0902">Two-component regulatory system</keyword>
<feature type="modified residue" description="4-aspartylphosphate" evidence="11">
    <location>
        <position position="620"/>
    </location>
</feature>
<dbReference type="Gene3D" id="3.30.565.10">
    <property type="entry name" value="Histidine kinase-like ATPase, C-terminal domain"/>
    <property type="match status" value="1"/>
</dbReference>
<dbReference type="FunFam" id="3.30.565.10:FF:000010">
    <property type="entry name" value="Sensor histidine kinase RcsC"/>
    <property type="match status" value="1"/>
</dbReference>
<evidence type="ECO:0000313" key="16">
    <source>
        <dbReference type="EMBL" id="TVM19864.1"/>
    </source>
</evidence>
<feature type="domain" description="PAS" evidence="14">
    <location>
        <begin position="181"/>
        <end position="252"/>
    </location>
</feature>
<evidence type="ECO:0000259" key="12">
    <source>
        <dbReference type="PROSITE" id="PS50109"/>
    </source>
</evidence>
<proteinExistence type="predicted"/>
<feature type="domain" description="Response regulatory" evidence="13">
    <location>
        <begin position="571"/>
        <end position="689"/>
    </location>
</feature>
<dbReference type="CDD" id="cd16922">
    <property type="entry name" value="HATPase_EvgS-ArcB-TorS-like"/>
    <property type="match status" value="1"/>
</dbReference>
<comment type="subunit">
    <text evidence="9">At low DSF concentrations, interacts with RpfF.</text>
</comment>
<dbReference type="CDD" id="cd17546">
    <property type="entry name" value="REC_hyHK_CKI1_RcsC-like"/>
    <property type="match status" value="1"/>
</dbReference>
<dbReference type="InterPro" id="IPR035965">
    <property type="entry name" value="PAS-like_dom_sf"/>
</dbReference>
<evidence type="ECO:0000256" key="1">
    <source>
        <dbReference type="ARBA" id="ARBA00000085"/>
    </source>
</evidence>
<name>A0A7M3MJ96_9BACT</name>
<dbReference type="SUPFAM" id="SSF55785">
    <property type="entry name" value="PYP-like sensor domain (PAS domain)"/>
    <property type="match status" value="2"/>
</dbReference>
<dbReference type="PROSITE" id="PS50110">
    <property type="entry name" value="RESPONSE_REGULATORY"/>
    <property type="match status" value="1"/>
</dbReference>
<dbReference type="SUPFAM" id="SSF52172">
    <property type="entry name" value="CheY-like"/>
    <property type="match status" value="1"/>
</dbReference>
<evidence type="ECO:0000256" key="11">
    <source>
        <dbReference type="PROSITE-ProRule" id="PRU00169"/>
    </source>
</evidence>
<sequence>MNDTLRNKALEILSRQSGDGHAHEENKILHEMRIHQIELELQNEELSSRQEELLKLKDEYETLFEAAPGGYLLLDGQGAVIKANRTASDMLGAPCGKLLRKPLVIYLDAQDHVRFFSAVNDAVRGASGVVRQLRLKAKTGDISHIRFQVRLLNRSEDSVQLVASLTDISDVAEAQKQLKEAEKQQRSIIQNAGLGIVVVDNRGFHVDVNEAFCRLTGFPRDELLDLGPPFPYWPRQRMDSLRRDLSRIIARGKAQLETTFQTREGREFPVSITASSILSSGNVPKAFICIVQDISELKETHEKLVAAKNAAEAADMAKSRFLANMSHEIRTPISGIMGMLQLALTTRLDDEQRNYLHTAMDSAKGLLTVINDILDFSKIEAGRMEMRSDPVNLERLTQSVTDSFSNQAALGRVGLSYTLGNDLPKRIRGDEGRLRQILNNLIANSIKFTSRGEVRVGLWNISPAPERTRLLLTVEDTGCGIPDKALNRIFDSFAQADDSYSRKHQGAGLGLNIVRGLVQMMGGSLCVESEMERGTAVFISLPVEEVPGQAARSSTSTDTEIEPTGGTRPLKILLAEDNLVNRTFATQLLSRIGHEVVAVENGQAVVEALRKQPFDCVFMDVQMPELDGVETTRLIRAGSDGLPQDTVIVAMTAYAMKGDKEVFLDKGMDFYLSKPLDMKELHAILARVQQLLDKRGS</sequence>
<dbReference type="NCBIfam" id="TIGR00229">
    <property type="entry name" value="sensory_box"/>
    <property type="match status" value="2"/>
</dbReference>
<evidence type="ECO:0000259" key="14">
    <source>
        <dbReference type="PROSITE" id="PS50112"/>
    </source>
</evidence>
<dbReference type="SMART" id="SM00448">
    <property type="entry name" value="REC"/>
    <property type="match status" value="1"/>
</dbReference>
<protein>
    <recommendedName>
        <fullName evidence="10">Sensory/regulatory protein RpfC</fullName>
        <ecNumber evidence="2">2.7.13.3</ecNumber>
    </recommendedName>
</protein>
<evidence type="ECO:0000256" key="4">
    <source>
        <dbReference type="ARBA" id="ARBA00022679"/>
    </source>
</evidence>
<feature type="domain" description="Histidine kinase" evidence="12">
    <location>
        <begin position="324"/>
        <end position="545"/>
    </location>
</feature>
<dbReference type="InterPro" id="IPR001789">
    <property type="entry name" value="Sig_transdc_resp-reg_receiver"/>
</dbReference>
<dbReference type="GO" id="GO:0006355">
    <property type="term" value="P:regulation of DNA-templated transcription"/>
    <property type="evidence" value="ECO:0007669"/>
    <property type="project" value="InterPro"/>
</dbReference>
<dbReference type="OrthoDB" id="5383323at2"/>
<feature type="domain" description="PAS" evidence="14">
    <location>
        <begin position="56"/>
        <end position="126"/>
    </location>
</feature>
<dbReference type="Gene3D" id="1.10.287.130">
    <property type="match status" value="1"/>
</dbReference>
<dbReference type="RefSeq" id="WP_144301325.1">
    <property type="nucleotide sequence ID" value="NZ_QMIE01000001.1"/>
</dbReference>
<keyword evidence="3 11" id="KW-0597">Phosphoprotein</keyword>
<dbReference type="GO" id="GO:0005524">
    <property type="term" value="F:ATP binding"/>
    <property type="evidence" value="ECO:0007669"/>
    <property type="project" value="UniProtKB-KW"/>
</dbReference>
<dbReference type="PRINTS" id="PR00344">
    <property type="entry name" value="BCTRLSENSOR"/>
</dbReference>
<dbReference type="PROSITE" id="PS50113">
    <property type="entry name" value="PAC"/>
    <property type="match status" value="1"/>
</dbReference>
<dbReference type="Pfam" id="PF00072">
    <property type="entry name" value="Response_reg"/>
    <property type="match status" value="1"/>
</dbReference>
<keyword evidence="4" id="KW-0808">Transferase</keyword>
<evidence type="ECO:0000256" key="9">
    <source>
        <dbReference type="ARBA" id="ARBA00064003"/>
    </source>
</evidence>
<evidence type="ECO:0000259" key="15">
    <source>
        <dbReference type="PROSITE" id="PS50113"/>
    </source>
</evidence>
<dbReference type="Pfam" id="PF00989">
    <property type="entry name" value="PAS"/>
    <property type="match status" value="1"/>
</dbReference>
<dbReference type="SMART" id="SM00086">
    <property type="entry name" value="PAC"/>
    <property type="match status" value="2"/>
</dbReference>
<organism evidence="16 17">
    <name type="scientific">Oceanidesulfovibrio indonesiensis</name>
    <dbReference type="NCBI Taxonomy" id="54767"/>
    <lineage>
        <taxon>Bacteria</taxon>
        <taxon>Pseudomonadati</taxon>
        <taxon>Thermodesulfobacteriota</taxon>
        <taxon>Desulfovibrionia</taxon>
        <taxon>Desulfovibrionales</taxon>
        <taxon>Desulfovibrionaceae</taxon>
        <taxon>Oceanidesulfovibrio</taxon>
    </lineage>
</organism>
<keyword evidence="7" id="KW-0067">ATP-binding</keyword>
<evidence type="ECO:0000256" key="5">
    <source>
        <dbReference type="ARBA" id="ARBA00022741"/>
    </source>
</evidence>
<dbReference type="InterPro" id="IPR001610">
    <property type="entry name" value="PAC"/>
</dbReference>
<evidence type="ECO:0000313" key="17">
    <source>
        <dbReference type="Proteomes" id="UP000448292"/>
    </source>
</evidence>
<dbReference type="InterPro" id="IPR036890">
    <property type="entry name" value="HATPase_C_sf"/>
</dbReference>
<evidence type="ECO:0000256" key="8">
    <source>
        <dbReference type="ARBA" id="ARBA00023012"/>
    </source>
</evidence>
<dbReference type="SMART" id="SM00387">
    <property type="entry name" value="HATPase_c"/>
    <property type="match status" value="1"/>
</dbReference>
<dbReference type="Proteomes" id="UP000448292">
    <property type="component" value="Unassembled WGS sequence"/>
</dbReference>
<dbReference type="InterPro" id="IPR011006">
    <property type="entry name" value="CheY-like_superfamily"/>
</dbReference>
<dbReference type="EC" id="2.7.13.3" evidence="2"/>
<comment type="catalytic activity">
    <reaction evidence="1">
        <text>ATP + protein L-histidine = ADP + protein N-phospho-L-histidine.</text>
        <dbReference type="EC" id="2.7.13.3"/>
    </reaction>
</comment>
<feature type="domain" description="PAC" evidence="15">
    <location>
        <begin position="254"/>
        <end position="306"/>
    </location>
</feature>
<dbReference type="InterPro" id="IPR036097">
    <property type="entry name" value="HisK_dim/P_sf"/>
</dbReference>
<dbReference type="Pfam" id="PF02518">
    <property type="entry name" value="HATPase_c"/>
    <property type="match status" value="1"/>
</dbReference>
<dbReference type="PROSITE" id="PS50112">
    <property type="entry name" value="PAS"/>
    <property type="match status" value="2"/>
</dbReference>
<dbReference type="SUPFAM" id="SSF55874">
    <property type="entry name" value="ATPase domain of HSP90 chaperone/DNA topoisomerase II/histidine kinase"/>
    <property type="match status" value="1"/>
</dbReference>
<dbReference type="PANTHER" id="PTHR45339:SF5">
    <property type="entry name" value="HISTIDINE KINASE"/>
    <property type="match status" value="1"/>
</dbReference>
<dbReference type="SMART" id="SM00388">
    <property type="entry name" value="HisKA"/>
    <property type="match status" value="1"/>
</dbReference>
<reference evidence="16 17" key="1">
    <citation type="submission" date="2018-06" db="EMBL/GenBank/DDBJ databases">
        <title>Complete genome of Desulfovibrio indonesiensis P37SLT.</title>
        <authorList>
            <person name="Crispim J.S."/>
            <person name="Vidigal P.M.P."/>
            <person name="Silva L.C.F."/>
            <person name="Laguardia C.N."/>
            <person name="Araujo L.C."/>
            <person name="Dias R.S."/>
            <person name="Sousa M.P."/>
            <person name="Paula S.O."/>
            <person name="Silva C."/>
        </authorList>
    </citation>
    <scope>NUCLEOTIDE SEQUENCE [LARGE SCALE GENOMIC DNA]</scope>
    <source>
        <strain evidence="16 17">P37SLT</strain>
    </source>
</reference>
<dbReference type="InterPro" id="IPR003594">
    <property type="entry name" value="HATPase_dom"/>
</dbReference>
<dbReference type="GO" id="GO:0000155">
    <property type="term" value="F:phosphorelay sensor kinase activity"/>
    <property type="evidence" value="ECO:0007669"/>
    <property type="project" value="InterPro"/>
</dbReference>
<dbReference type="CDD" id="cd00082">
    <property type="entry name" value="HisKA"/>
    <property type="match status" value="1"/>
</dbReference>
<dbReference type="Gene3D" id="3.40.50.2300">
    <property type="match status" value="1"/>
</dbReference>
<evidence type="ECO:0000259" key="13">
    <source>
        <dbReference type="PROSITE" id="PS50110"/>
    </source>
</evidence>
<keyword evidence="5" id="KW-0547">Nucleotide-binding</keyword>
<dbReference type="EMBL" id="QMIE01000001">
    <property type="protein sequence ID" value="TVM19864.1"/>
    <property type="molecule type" value="Genomic_DNA"/>
</dbReference>
<dbReference type="PANTHER" id="PTHR45339">
    <property type="entry name" value="HYBRID SIGNAL TRANSDUCTION HISTIDINE KINASE J"/>
    <property type="match status" value="1"/>
</dbReference>
<dbReference type="Pfam" id="PF00512">
    <property type="entry name" value="HisKA"/>
    <property type="match status" value="1"/>
</dbReference>
<dbReference type="SUPFAM" id="SSF47384">
    <property type="entry name" value="Homodimeric domain of signal transducing histidine kinase"/>
    <property type="match status" value="1"/>
</dbReference>
<keyword evidence="6" id="KW-0418">Kinase</keyword>
<keyword evidence="17" id="KW-1185">Reference proteome</keyword>
<accession>A0A7M3MJ96</accession>
<evidence type="ECO:0000256" key="6">
    <source>
        <dbReference type="ARBA" id="ARBA00022777"/>
    </source>
</evidence>
<dbReference type="CDD" id="cd00130">
    <property type="entry name" value="PAS"/>
    <property type="match status" value="2"/>
</dbReference>
<dbReference type="InterPro" id="IPR013767">
    <property type="entry name" value="PAS_fold"/>
</dbReference>
<dbReference type="InterPro" id="IPR004358">
    <property type="entry name" value="Sig_transdc_His_kin-like_C"/>
</dbReference>
<comment type="caution">
    <text evidence="16">The sequence shown here is derived from an EMBL/GenBank/DDBJ whole genome shotgun (WGS) entry which is preliminary data.</text>
</comment>
<dbReference type="PROSITE" id="PS50109">
    <property type="entry name" value="HIS_KIN"/>
    <property type="match status" value="1"/>
</dbReference>
<dbReference type="Gene3D" id="3.30.450.20">
    <property type="entry name" value="PAS domain"/>
    <property type="match status" value="2"/>
</dbReference>
<evidence type="ECO:0000256" key="3">
    <source>
        <dbReference type="ARBA" id="ARBA00022553"/>
    </source>
</evidence>
<dbReference type="InterPro" id="IPR005467">
    <property type="entry name" value="His_kinase_dom"/>
</dbReference>
<dbReference type="SMART" id="SM00091">
    <property type="entry name" value="PAS"/>
    <property type="match status" value="2"/>
</dbReference>
<dbReference type="Pfam" id="PF13426">
    <property type="entry name" value="PAS_9"/>
    <property type="match status" value="1"/>
</dbReference>
<dbReference type="InterPro" id="IPR003661">
    <property type="entry name" value="HisK_dim/P_dom"/>
</dbReference>
<dbReference type="FunFam" id="1.10.287.130:FF:000002">
    <property type="entry name" value="Two-component osmosensing histidine kinase"/>
    <property type="match status" value="1"/>
</dbReference>
<evidence type="ECO:0000256" key="10">
    <source>
        <dbReference type="ARBA" id="ARBA00068150"/>
    </source>
</evidence>
<dbReference type="InterPro" id="IPR000014">
    <property type="entry name" value="PAS"/>
</dbReference>
<dbReference type="InterPro" id="IPR000700">
    <property type="entry name" value="PAS-assoc_C"/>
</dbReference>
<gene>
    <name evidence="16" type="ORF">DPQ33_01125</name>
</gene>
<dbReference type="AlphaFoldDB" id="A0A7M3MJ96"/>
<evidence type="ECO:0000256" key="7">
    <source>
        <dbReference type="ARBA" id="ARBA00022840"/>
    </source>
</evidence>